<comment type="cofactor">
    <cofactor evidence="1 7">
        <name>Fe cation</name>
        <dbReference type="ChEBI" id="CHEBI:24875"/>
    </cofactor>
</comment>
<feature type="binding site" evidence="7">
    <location>
        <position position="285"/>
    </location>
    <ligand>
        <name>Fe cation</name>
        <dbReference type="ChEBI" id="CHEBI:24875"/>
    </ligand>
</feature>
<keyword evidence="5" id="KW-0560">Oxidoreductase</keyword>
<evidence type="ECO:0000256" key="7">
    <source>
        <dbReference type="PIRSR" id="PIRSR605708-2"/>
    </source>
</evidence>
<feature type="binding site" evidence="7">
    <location>
        <position position="291"/>
    </location>
    <ligand>
        <name>Fe cation</name>
        <dbReference type="ChEBI" id="CHEBI:24875"/>
    </ligand>
</feature>
<organism evidence="9 10">
    <name type="scientific">Thalassospira profundimaris</name>
    <dbReference type="NCBI Taxonomy" id="502049"/>
    <lineage>
        <taxon>Bacteria</taxon>
        <taxon>Pseudomonadati</taxon>
        <taxon>Pseudomonadota</taxon>
        <taxon>Alphaproteobacteria</taxon>
        <taxon>Rhodospirillales</taxon>
        <taxon>Thalassospiraceae</taxon>
        <taxon>Thalassospira</taxon>
    </lineage>
</organism>
<dbReference type="Gene3D" id="2.60.120.10">
    <property type="entry name" value="Jelly Rolls"/>
    <property type="match status" value="1"/>
</dbReference>
<evidence type="ECO:0000313" key="9">
    <source>
        <dbReference type="EMBL" id="RCK25367.1"/>
    </source>
</evidence>
<evidence type="ECO:0000313" key="10">
    <source>
        <dbReference type="Proteomes" id="UP000253061"/>
    </source>
</evidence>
<proteinExistence type="inferred from homology"/>
<dbReference type="GO" id="GO:0006570">
    <property type="term" value="P:tyrosine metabolic process"/>
    <property type="evidence" value="ECO:0007669"/>
    <property type="project" value="InterPro"/>
</dbReference>
<dbReference type="Proteomes" id="UP000253061">
    <property type="component" value="Unassembled WGS sequence"/>
</dbReference>
<comment type="similarity">
    <text evidence="2">Belongs to the homogentisate dioxygenase family.</text>
</comment>
<accession>A0A367VJI4</accession>
<feature type="domain" description="Homogentisate 1,2-dioxygenase N-terminal" evidence="8">
    <location>
        <begin position="90"/>
        <end position="230"/>
    </location>
</feature>
<dbReference type="AlphaFoldDB" id="A0A367VJI4"/>
<keyword evidence="4 9" id="KW-0223">Dioxygenase</keyword>
<feature type="binding site" evidence="7">
    <location>
        <position position="321"/>
    </location>
    <ligand>
        <name>homogentisate</name>
        <dbReference type="ChEBI" id="CHEBI:16169"/>
    </ligand>
</feature>
<evidence type="ECO:0000256" key="6">
    <source>
        <dbReference type="ARBA" id="ARBA00023004"/>
    </source>
</evidence>
<dbReference type="GO" id="GO:0005737">
    <property type="term" value="C:cytoplasm"/>
    <property type="evidence" value="ECO:0007669"/>
    <property type="project" value="TreeGrafter"/>
</dbReference>
<evidence type="ECO:0000256" key="1">
    <source>
        <dbReference type="ARBA" id="ARBA00001962"/>
    </source>
</evidence>
<feature type="binding site" evidence="7">
    <location>
        <position position="321"/>
    </location>
    <ligand>
        <name>Fe cation</name>
        <dbReference type="ChEBI" id="CHEBI:24875"/>
    </ligand>
</feature>
<evidence type="ECO:0000256" key="4">
    <source>
        <dbReference type="ARBA" id="ARBA00022964"/>
    </source>
</evidence>
<evidence type="ECO:0000256" key="5">
    <source>
        <dbReference type="ARBA" id="ARBA00023002"/>
    </source>
</evidence>
<dbReference type="SUPFAM" id="SSF51182">
    <property type="entry name" value="RmlC-like cupins"/>
    <property type="match status" value="1"/>
</dbReference>
<evidence type="ECO:0000259" key="8">
    <source>
        <dbReference type="Pfam" id="PF20510"/>
    </source>
</evidence>
<dbReference type="PANTHER" id="PTHR11056">
    <property type="entry name" value="HOMOGENTISATE 1,2-DIOXYGENASE"/>
    <property type="match status" value="1"/>
</dbReference>
<keyword evidence="3 7" id="KW-0479">Metal-binding</keyword>
<dbReference type="InterPro" id="IPR046452">
    <property type="entry name" value="HgmA_N"/>
</dbReference>
<dbReference type="InterPro" id="IPR011051">
    <property type="entry name" value="RmlC_Cupin_sf"/>
</dbReference>
<dbReference type="InterPro" id="IPR014710">
    <property type="entry name" value="RmlC-like_jellyroll"/>
</dbReference>
<evidence type="ECO:0000256" key="2">
    <source>
        <dbReference type="ARBA" id="ARBA00007757"/>
    </source>
</evidence>
<dbReference type="PANTHER" id="PTHR11056:SF0">
    <property type="entry name" value="HOMOGENTISATE 1,2-DIOXYGENASE"/>
    <property type="match status" value="1"/>
</dbReference>
<protein>
    <submittedName>
        <fullName evidence="9">Dioxygenase</fullName>
    </submittedName>
</protein>
<keyword evidence="6 7" id="KW-0408">Iron</keyword>
<comment type="caution">
    <text evidence="9">The sequence shown here is derived from an EMBL/GenBank/DDBJ whole genome shotgun (WGS) entry which is preliminary data.</text>
</comment>
<dbReference type="EMBL" id="JPWB01000001">
    <property type="protein sequence ID" value="RCK25367.1"/>
    <property type="molecule type" value="Genomic_DNA"/>
</dbReference>
<gene>
    <name evidence="9" type="ORF">TH6_01750</name>
</gene>
<dbReference type="GO" id="GO:0004411">
    <property type="term" value="F:homogentisate 1,2-dioxygenase activity"/>
    <property type="evidence" value="ECO:0007669"/>
    <property type="project" value="InterPro"/>
</dbReference>
<sequence>MTNWIRVPSSEGQCVTRPDGQGAHKTYQREVGRAGFQGPAAQIYHRHPPAGWATFEGPLRPRAFSLGKLSPGPACPLQARRVLHNDKMELRYWKTESKMHALARNADGDTLMFVHDGAGELFCDYGHLSYGDGDYILLPRGTAWRIEPKESSEFMMIEATSDAFKLPDPSSGGEGVVDPMSFTLPRIDDAFIAQQDEAFWEIHIKRNGHVSTLTYPFNPLDALGWEGDLCVVKLNWRDIVKRRTDGLRSSPAAHCTFVSDTFSVSTFIPKVGEGESGVMRVPFYHSNEDADEFIFYHRGEFYSRGDIKAGMATFHPSGFPHGPHPNAYQDKMIKAPVETDEVAIMIDSRVFLNVDETIPDGAEWKAYVKTWEKAEETL</sequence>
<dbReference type="InterPro" id="IPR005708">
    <property type="entry name" value="Homogentis_dOase"/>
</dbReference>
<dbReference type="Pfam" id="PF20510">
    <property type="entry name" value="HgmA_N"/>
    <property type="match status" value="1"/>
</dbReference>
<dbReference type="GO" id="GO:0046872">
    <property type="term" value="F:metal ion binding"/>
    <property type="evidence" value="ECO:0007669"/>
    <property type="project" value="UniProtKB-KW"/>
</dbReference>
<evidence type="ECO:0000256" key="3">
    <source>
        <dbReference type="ARBA" id="ARBA00022723"/>
    </source>
</evidence>
<dbReference type="RefSeq" id="WP_062956549.1">
    <property type="nucleotide sequence ID" value="NZ_JPWB01000001.1"/>
</dbReference>
<reference evidence="9 10" key="1">
    <citation type="submission" date="2014-07" db="EMBL/GenBank/DDBJ databases">
        <title>Draft genome sequence of Thalassospira profundimaris R8-17.</title>
        <authorList>
            <person name="Lai Q."/>
            <person name="Shao Z."/>
        </authorList>
    </citation>
    <scope>NUCLEOTIDE SEQUENCE [LARGE SCALE GENOMIC DNA]</scope>
    <source>
        <strain evidence="9 10">R8-17</strain>
    </source>
</reference>
<name>A0A367VJI4_9PROT</name>
<dbReference type="GO" id="GO:0006559">
    <property type="term" value="P:L-phenylalanine catabolic process"/>
    <property type="evidence" value="ECO:0007669"/>
    <property type="project" value="InterPro"/>
</dbReference>